<evidence type="ECO:0000256" key="1">
    <source>
        <dbReference type="ARBA" id="ARBA00010211"/>
    </source>
</evidence>
<dbReference type="SUPFAM" id="SSF56529">
    <property type="entry name" value="FAH"/>
    <property type="match status" value="1"/>
</dbReference>
<keyword evidence="5" id="KW-1185">Reference proteome</keyword>
<dbReference type="InterPro" id="IPR051121">
    <property type="entry name" value="FAH"/>
</dbReference>
<dbReference type="Pfam" id="PF01557">
    <property type="entry name" value="FAA_hydrolase"/>
    <property type="match status" value="1"/>
</dbReference>
<dbReference type="RefSeq" id="WP_088076745.1">
    <property type="nucleotide sequence ID" value="NZ_JAHQCR010000072.1"/>
</dbReference>
<evidence type="ECO:0000313" key="5">
    <source>
        <dbReference type="Proteomes" id="UP000790580"/>
    </source>
</evidence>
<accession>A0ABS6K1E3</accession>
<organism evidence="4 5">
    <name type="scientific">Evansella alkalicola</name>
    <dbReference type="NCBI Taxonomy" id="745819"/>
    <lineage>
        <taxon>Bacteria</taxon>
        <taxon>Bacillati</taxon>
        <taxon>Bacillota</taxon>
        <taxon>Bacilli</taxon>
        <taxon>Bacillales</taxon>
        <taxon>Bacillaceae</taxon>
        <taxon>Evansella</taxon>
    </lineage>
</organism>
<keyword evidence="2" id="KW-0479">Metal-binding</keyword>
<dbReference type="GO" id="GO:0016787">
    <property type="term" value="F:hydrolase activity"/>
    <property type="evidence" value="ECO:0007669"/>
    <property type="project" value="UniProtKB-KW"/>
</dbReference>
<evidence type="ECO:0000256" key="2">
    <source>
        <dbReference type="ARBA" id="ARBA00022723"/>
    </source>
</evidence>
<feature type="domain" description="Fumarylacetoacetase-like C-terminal" evidence="3">
    <location>
        <begin position="77"/>
        <end position="276"/>
    </location>
</feature>
<comment type="caution">
    <text evidence="4">The sequence shown here is derived from an EMBL/GenBank/DDBJ whole genome shotgun (WGS) entry which is preliminary data.</text>
</comment>
<dbReference type="Gene3D" id="3.90.850.10">
    <property type="entry name" value="Fumarylacetoacetase-like, C-terminal domain"/>
    <property type="match status" value="1"/>
</dbReference>
<name>A0ABS6K1E3_9BACI</name>
<gene>
    <name evidence="4" type="ORF">KS407_17390</name>
</gene>
<dbReference type="PANTHER" id="PTHR42796:SF4">
    <property type="entry name" value="FUMARYLACETOACETATE HYDROLASE DOMAIN-CONTAINING PROTEIN 2A"/>
    <property type="match status" value="1"/>
</dbReference>
<dbReference type="InterPro" id="IPR036663">
    <property type="entry name" value="Fumarylacetoacetase_C_sf"/>
</dbReference>
<sequence length="280" mass="31853">MKFLLFDDFQLGLLKDDQIYDIGTLLFGDMKPYCPMVELIQNYEKYKKKIENAYSDAARVIPLSDVRLRQPVSRPGKVVATPVNYLSHKKEMNVQHTARGLGFFLKANSSIIGPSDVIELPYEDRRIDHELEMAFVIGKKAKNVKREDAHDYIFGYTGLNDVSLRPTEDKVEERCLRKSFDTFTPMGPWIVTSDEIGDPQDLEMSLFVNDEKRQKVNTRNMIVSIAEQLEIFSHIMTLEPGDVVATGTPDGVGPLKDGDIVTIYIEKIGTFKNSVVLKKR</sequence>
<comment type="similarity">
    <text evidence="1">Belongs to the FAH family.</text>
</comment>
<dbReference type="Proteomes" id="UP000790580">
    <property type="component" value="Unassembled WGS sequence"/>
</dbReference>
<reference evidence="4 5" key="1">
    <citation type="submission" date="2021-06" db="EMBL/GenBank/DDBJ databases">
        <title>Bacillus sp. RD4P76, an endophyte from a halophyte.</title>
        <authorList>
            <person name="Sun J.-Q."/>
        </authorList>
    </citation>
    <scope>NUCLEOTIDE SEQUENCE [LARGE SCALE GENOMIC DNA]</scope>
    <source>
        <strain evidence="4 5">JCM 17098</strain>
    </source>
</reference>
<evidence type="ECO:0000313" key="4">
    <source>
        <dbReference type="EMBL" id="MBU9723195.1"/>
    </source>
</evidence>
<protein>
    <submittedName>
        <fullName evidence="4">Fumarylacetoacetate hydrolase family protein</fullName>
    </submittedName>
</protein>
<evidence type="ECO:0000259" key="3">
    <source>
        <dbReference type="Pfam" id="PF01557"/>
    </source>
</evidence>
<keyword evidence="4" id="KW-0378">Hydrolase</keyword>
<dbReference type="EMBL" id="JAHQCR010000072">
    <property type="protein sequence ID" value="MBU9723195.1"/>
    <property type="molecule type" value="Genomic_DNA"/>
</dbReference>
<proteinExistence type="inferred from homology"/>
<dbReference type="PANTHER" id="PTHR42796">
    <property type="entry name" value="FUMARYLACETOACETATE HYDROLASE DOMAIN-CONTAINING PROTEIN 2A-RELATED"/>
    <property type="match status" value="1"/>
</dbReference>
<dbReference type="InterPro" id="IPR011234">
    <property type="entry name" value="Fumarylacetoacetase-like_C"/>
</dbReference>